<dbReference type="GO" id="GO:0017004">
    <property type="term" value="P:cytochrome complex assembly"/>
    <property type="evidence" value="ECO:0007669"/>
    <property type="project" value="UniProtKB-KW"/>
</dbReference>
<dbReference type="Pfam" id="PF02683">
    <property type="entry name" value="DsbD_TM"/>
    <property type="match status" value="1"/>
</dbReference>
<dbReference type="InterPro" id="IPR036249">
    <property type="entry name" value="Thioredoxin-like_sf"/>
</dbReference>
<dbReference type="GO" id="GO:0045454">
    <property type="term" value="P:cell redox homeostasis"/>
    <property type="evidence" value="ECO:0007669"/>
    <property type="project" value="TreeGrafter"/>
</dbReference>
<dbReference type="PANTHER" id="PTHR32234:SF0">
    <property type="entry name" value="THIOL:DISULFIDE INTERCHANGE PROTEIN DSBD"/>
    <property type="match status" value="1"/>
</dbReference>
<proteinExistence type="predicted"/>
<feature type="transmembrane region" description="Helical" evidence="6">
    <location>
        <begin position="347"/>
        <end position="370"/>
    </location>
</feature>
<evidence type="ECO:0000259" key="7">
    <source>
        <dbReference type="Pfam" id="PF02683"/>
    </source>
</evidence>
<feature type="transmembrane region" description="Helical" evidence="6">
    <location>
        <begin position="406"/>
        <end position="425"/>
    </location>
</feature>
<dbReference type="Pfam" id="PF11412">
    <property type="entry name" value="DsbD_N"/>
    <property type="match status" value="1"/>
</dbReference>
<feature type="transmembrane region" description="Helical" evidence="6">
    <location>
        <begin position="224"/>
        <end position="250"/>
    </location>
</feature>
<dbReference type="STRING" id="207949.RED65_04655"/>
<keyword evidence="4 6" id="KW-1133">Transmembrane helix</keyword>
<feature type="transmembrane region" description="Helical" evidence="6">
    <location>
        <begin position="437"/>
        <end position="459"/>
    </location>
</feature>
<evidence type="ECO:0000256" key="5">
    <source>
        <dbReference type="ARBA" id="ARBA00023136"/>
    </source>
</evidence>
<dbReference type="Proteomes" id="UP000004263">
    <property type="component" value="Unassembled WGS sequence"/>
</dbReference>
<dbReference type="GO" id="GO:0015035">
    <property type="term" value="F:protein-disulfide reductase activity"/>
    <property type="evidence" value="ECO:0007669"/>
    <property type="project" value="TreeGrafter"/>
</dbReference>
<dbReference type="InterPro" id="IPR028250">
    <property type="entry name" value="DsbDN"/>
</dbReference>
<feature type="transmembrane region" description="Helical" evidence="6">
    <location>
        <begin position="305"/>
        <end position="335"/>
    </location>
</feature>
<feature type="domain" description="Thiol:disulfide interchange protein DsbD N-terminal" evidence="8">
    <location>
        <begin position="33"/>
        <end position="145"/>
    </location>
</feature>
<feature type="transmembrane region" description="Helical" evidence="6">
    <location>
        <begin position="382"/>
        <end position="400"/>
    </location>
</feature>
<dbReference type="InterPro" id="IPR035671">
    <property type="entry name" value="DsbD_gamma"/>
</dbReference>
<dbReference type="NCBIfam" id="NF001419">
    <property type="entry name" value="PRK00293.1"/>
    <property type="match status" value="1"/>
</dbReference>
<organism evidence="9 10">
    <name type="scientific">Bermanella marisrubri</name>
    <dbReference type="NCBI Taxonomy" id="207949"/>
    <lineage>
        <taxon>Bacteria</taxon>
        <taxon>Pseudomonadati</taxon>
        <taxon>Pseudomonadota</taxon>
        <taxon>Gammaproteobacteria</taxon>
        <taxon>Oceanospirillales</taxon>
        <taxon>Oceanospirillaceae</taxon>
        <taxon>Bermanella</taxon>
    </lineage>
</organism>
<evidence type="ECO:0000256" key="4">
    <source>
        <dbReference type="ARBA" id="ARBA00022989"/>
    </source>
</evidence>
<gene>
    <name evidence="9" type="ORF">RED65_04655</name>
</gene>
<evidence type="ECO:0000256" key="1">
    <source>
        <dbReference type="ARBA" id="ARBA00004141"/>
    </source>
</evidence>
<keyword evidence="5 6" id="KW-0472">Membrane</keyword>
<dbReference type="HOGENOM" id="CLU_014657_3_0_6"/>
<evidence type="ECO:0000259" key="8">
    <source>
        <dbReference type="Pfam" id="PF11412"/>
    </source>
</evidence>
<keyword evidence="2 6" id="KW-0812">Transmembrane</keyword>
<dbReference type="InterPro" id="IPR003834">
    <property type="entry name" value="Cyt_c_assmbl_TM_dom"/>
</dbReference>
<dbReference type="Pfam" id="PF13899">
    <property type="entry name" value="Thioredoxin_7"/>
    <property type="match status" value="1"/>
</dbReference>
<dbReference type="GO" id="GO:0016020">
    <property type="term" value="C:membrane"/>
    <property type="evidence" value="ECO:0007669"/>
    <property type="project" value="UniProtKB-SubCell"/>
</dbReference>
<keyword evidence="3" id="KW-0201">Cytochrome c-type biogenesis</keyword>
<feature type="domain" description="Cytochrome C biogenesis protein transmembrane" evidence="7">
    <location>
        <begin position="182"/>
        <end position="400"/>
    </location>
</feature>
<dbReference type="Gene3D" id="3.40.30.10">
    <property type="entry name" value="Glutaredoxin"/>
    <property type="match status" value="1"/>
</dbReference>
<dbReference type="AlphaFoldDB" id="Q1MZT9"/>
<evidence type="ECO:0000313" key="10">
    <source>
        <dbReference type="Proteomes" id="UP000004263"/>
    </source>
</evidence>
<dbReference type="PANTHER" id="PTHR32234">
    <property type="entry name" value="THIOL:DISULFIDE INTERCHANGE PROTEIN DSBD"/>
    <property type="match status" value="1"/>
</dbReference>
<dbReference type="SUPFAM" id="SSF52833">
    <property type="entry name" value="Thioredoxin-like"/>
    <property type="match status" value="1"/>
</dbReference>
<dbReference type="InterPro" id="IPR036929">
    <property type="entry name" value="DsbDN_sf"/>
</dbReference>
<accession>Q1MZT9</accession>
<reference evidence="9 10" key="1">
    <citation type="submission" date="2006-03" db="EMBL/GenBank/DDBJ databases">
        <authorList>
            <person name="Pinhassi J."/>
            <person name="Pedros-Alio C."/>
            <person name="Ferriera S."/>
            <person name="Johnson J."/>
            <person name="Kravitz S."/>
            <person name="Halpern A."/>
            <person name="Remington K."/>
            <person name="Beeson K."/>
            <person name="Tran B."/>
            <person name="Rogers Y.-H."/>
            <person name="Friedman R."/>
            <person name="Venter J.C."/>
        </authorList>
    </citation>
    <scope>NUCLEOTIDE SEQUENCE [LARGE SCALE GENOMIC DNA]</scope>
    <source>
        <strain evidence="9 10">RED65</strain>
    </source>
</reference>
<dbReference type="Gene3D" id="2.60.40.1250">
    <property type="entry name" value="Thiol:disulfide interchange protein DsbD, N-terminal domain"/>
    <property type="match status" value="1"/>
</dbReference>
<dbReference type="CDD" id="cd02953">
    <property type="entry name" value="DsbDgamma"/>
    <property type="match status" value="1"/>
</dbReference>
<comment type="subcellular location">
    <subcellularLocation>
        <location evidence="1">Membrane</location>
        <topology evidence="1">Multi-pass membrane protein</topology>
    </subcellularLocation>
</comment>
<evidence type="ECO:0000256" key="3">
    <source>
        <dbReference type="ARBA" id="ARBA00022748"/>
    </source>
</evidence>
<evidence type="ECO:0000256" key="2">
    <source>
        <dbReference type="ARBA" id="ARBA00022692"/>
    </source>
</evidence>
<dbReference type="OrthoDB" id="9811036at2"/>
<dbReference type="RefSeq" id="WP_007016541.1">
    <property type="nucleotide sequence ID" value="NZ_AAQH01000017.1"/>
</dbReference>
<feature type="transmembrane region" description="Helical" evidence="6">
    <location>
        <begin position="262"/>
        <end position="284"/>
    </location>
</feature>
<feature type="transmembrane region" description="Helical" evidence="6">
    <location>
        <begin position="183"/>
        <end position="212"/>
    </location>
</feature>
<comment type="caution">
    <text evidence="9">The sequence shown here is derived from an EMBL/GenBank/DDBJ whole genome shotgun (WGS) entry which is preliminary data.</text>
</comment>
<dbReference type="EMBL" id="AAQH01000017">
    <property type="protein sequence ID" value="EAT11468.1"/>
    <property type="molecule type" value="Genomic_DNA"/>
</dbReference>
<keyword evidence="10" id="KW-1185">Reference proteome</keyword>
<evidence type="ECO:0000313" key="9">
    <source>
        <dbReference type="EMBL" id="EAT11468.1"/>
    </source>
</evidence>
<sequence>MKPMLNLLLRPVLLFSLMLMTLNSYANLFGSSALPANEAIQFSTEQRDSQLAVQFELADNIYLYQDKIKLSFADKTTYSHFGFEESPVVIEDPAFGKVAVFYEQATLLIDRSKLPAGTESLTMKYQGCDEAIGLCYPPQKAQLDITPASKASKQASVESASNQQDLNSAKGISGFLENASATWVILTFLLLGIGLTFTPCVLPMVPILSSVIAGQNNLTPSKGFVLSTTYVLGMAITFAIAGVIVGMLGARFNIQAYMQQSWVLAIFAGLFVLLALSMFGFYELRLPRFIQDPLNRLNEKQEGGSLVGVFFMGVLSAIVVSPCVTAPLAGALVYISTTGDAVLGGSALLALGLGMGVPLIIIGTTGASLLPKAGMWMEQVKHFFGVLLLAVAWWVLGRVLPEWIYLSGWVILAGIYGVVLGAFEPAHSQSQRVIKGFGLLLVGIALSLMIKLIVFPAGIPSAMAVQNSGVVVGQAAIQQKQSDRFFQTIYSQAELSTAVEKAQQNNQLVFVDMYADWCIECKIMAKTLFTDPEVQAKLDPFVRIKFDITDYNDDHKAYLESQIVFGPPALIFYGFNGQAIDEAKILGEISKKDFLNHLDQFDP</sequence>
<protein>
    <submittedName>
        <fullName evidence="9">Thiol:disulfide interchange protein</fullName>
    </submittedName>
</protein>
<name>Q1MZT9_9GAMM</name>
<evidence type="ECO:0000256" key="6">
    <source>
        <dbReference type="SAM" id="Phobius"/>
    </source>
</evidence>
<dbReference type="SUPFAM" id="SSF74863">
    <property type="entry name" value="Thiol:disulfide interchange protein DsbD, N-terminal domain (DsbD-alpha)"/>
    <property type="match status" value="1"/>
</dbReference>